<comment type="caution">
    <text evidence="1">The sequence shown here is derived from an EMBL/GenBank/DDBJ whole genome shotgun (WGS) entry which is preliminary data.</text>
</comment>
<name>I2GH68_9BACT</name>
<dbReference type="AlphaFoldDB" id="I2GH68"/>
<keyword evidence="2" id="KW-1185">Reference proteome</keyword>
<reference evidence="1 2" key="1">
    <citation type="journal article" date="2012" name="J. Bacteriol.">
        <title>Genome Sequence of the Filamentous Bacterium Fibrisoma limi BUZ 3T.</title>
        <authorList>
            <person name="Filippini M."/>
            <person name="Qi W."/>
            <person name="Jaenicke S."/>
            <person name="Goesmann A."/>
            <person name="Smits T.H."/>
            <person name="Bagheri H.C."/>
        </authorList>
    </citation>
    <scope>NUCLEOTIDE SEQUENCE [LARGE SCALE GENOMIC DNA]</scope>
    <source>
        <strain evidence="2">BUZ 3T</strain>
    </source>
</reference>
<gene>
    <name evidence="1" type="ORF">BN8_02322</name>
</gene>
<organism evidence="1 2">
    <name type="scientific">Fibrisoma limi BUZ 3</name>
    <dbReference type="NCBI Taxonomy" id="1185876"/>
    <lineage>
        <taxon>Bacteria</taxon>
        <taxon>Pseudomonadati</taxon>
        <taxon>Bacteroidota</taxon>
        <taxon>Cytophagia</taxon>
        <taxon>Cytophagales</taxon>
        <taxon>Spirosomataceae</taxon>
        <taxon>Fibrisoma</taxon>
    </lineage>
</organism>
<sequence length="37" mass="4468">MVKTKELIGECGRLFLKKAFHFYKKLLNQTFLYCLRS</sequence>
<protein>
    <submittedName>
        <fullName evidence="1">Uncharacterized protein</fullName>
    </submittedName>
</protein>
<accession>I2GH68</accession>
<dbReference type="EMBL" id="CAIT01000006">
    <property type="protein sequence ID" value="CCH53243.1"/>
    <property type="molecule type" value="Genomic_DNA"/>
</dbReference>
<proteinExistence type="predicted"/>
<evidence type="ECO:0000313" key="2">
    <source>
        <dbReference type="Proteomes" id="UP000009309"/>
    </source>
</evidence>
<evidence type="ECO:0000313" key="1">
    <source>
        <dbReference type="EMBL" id="CCH53243.1"/>
    </source>
</evidence>
<dbReference type="Proteomes" id="UP000009309">
    <property type="component" value="Unassembled WGS sequence"/>
</dbReference>
<dbReference type="STRING" id="1185876.BN8_02322"/>